<dbReference type="PANTHER" id="PTHR46206:SF6">
    <property type="entry name" value="CYTOCHROME P450 MONOOXYGENASE AN1598-RELATED"/>
    <property type="match status" value="1"/>
</dbReference>
<proteinExistence type="inferred from homology"/>
<evidence type="ECO:0000313" key="13">
    <source>
        <dbReference type="Proteomes" id="UP000233524"/>
    </source>
</evidence>
<dbReference type="InParanoid" id="A0A2N3NGV5"/>
<evidence type="ECO:0000256" key="1">
    <source>
        <dbReference type="ARBA" id="ARBA00001971"/>
    </source>
</evidence>
<accession>A0A2N3NGV5</accession>
<dbReference type="PRINTS" id="PR00465">
    <property type="entry name" value="EP450IV"/>
</dbReference>
<dbReference type="Pfam" id="PF00067">
    <property type="entry name" value="p450"/>
    <property type="match status" value="1"/>
</dbReference>
<comment type="cofactor">
    <cofactor evidence="1 9">
        <name>heme</name>
        <dbReference type="ChEBI" id="CHEBI:30413"/>
    </cofactor>
</comment>
<evidence type="ECO:0000313" key="12">
    <source>
        <dbReference type="EMBL" id="PKS11658.1"/>
    </source>
</evidence>
<evidence type="ECO:0000256" key="9">
    <source>
        <dbReference type="PIRSR" id="PIRSR602403-1"/>
    </source>
</evidence>
<name>A0A2N3NGV5_9PEZI</name>
<evidence type="ECO:0000256" key="10">
    <source>
        <dbReference type="RuleBase" id="RU000461"/>
    </source>
</evidence>
<organism evidence="12 13">
    <name type="scientific">Lomentospora prolificans</name>
    <dbReference type="NCBI Taxonomy" id="41688"/>
    <lineage>
        <taxon>Eukaryota</taxon>
        <taxon>Fungi</taxon>
        <taxon>Dikarya</taxon>
        <taxon>Ascomycota</taxon>
        <taxon>Pezizomycotina</taxon>
        <taxon>Sordariomycetes</taxon>
        <taxon>Hypocreomycetidae</taxon>
        <taxon>Microascales</taxon>
        <taxon>Microascaceae</taxon>
        <taxon>Lomentospora</taxon>
    </lineage>
</organism>
<evidence type="ECO:0000256" key="5">
    <source>
        <dbReference type="ARBA" id="ARBA00022723"/>
    </source>
</evidence>
<keyword evidence="8 10" id="KW-0503">Monooxygenase</keyword>
<evidence type="ECO:0000256" key="2">
    <source>
        <dbReference type="ARBA" id="ARBA00004167"/>
    </source>
</evidence>
<keyword evidence="11" id="KW-0472">Membrane</keyword>
<evidence type="ECO:0000256" key="4">
    <source>
        <dbReference type="ARBA" id="ARBA00022617"/>
    </source>
</evidence>
<reference evidence="12 13" key="1">
    <citation type="journal article" date="2017" name="G3 (Bethesda)">
        <title>First Draft Genome Sequence of the Pathogenic Fungus Lomentospora prolificans (Formerly Scedosporium prolificans).</title>
        <authorList>
            <person name="Luo R."/>
            <person name="Zimin A."/>
            <person name="Workman R."/>
            <person name="Fan Y."/>
            <person name="Pertea G."/>
            <person name="Grossman N."/>
            <person name="Wear M.P."/>
            <person name="Jia B."/>
            <person name="Miller H."/>
            <person name="Casadevall A."/>
            <person name="Timp W."/>
            <person name="Zhang S.X."/>
            <person name="Salzberg S.L."/>
        </authorList>
    </citation>
    <scope>NUCLEOTIDE SEQUENCE [LARGE SCALE GENOMIC DNA]</scope>
    <source>
        <strain evidence="12 13">JHH-5317</strain>
    </source>
</reference>
<evidence type="ECO:0000256" key="11">
    <source>
        <dbReference type="SAM" id="Phobius"/>
    </source>
</evidence>
<dbReference type="PROSITE" id="PS00086">
    <property type="entry name" value="CYTOCHROME_P450"/>
    <property type="match status" value="1"/>
</dbReference>
<keyword evidence="7 9" id="KW-0408">Iron</keyword>
<dbReference type="OrthoDB" id="1844152at2759"/>
<dbReference type="VEuPathDB" id="FungiDB:jhhlp_001809"/>
<dbReference type="EMBL" id="NLAX01000006">
    <property type="protein sequence ID" value="PKS11658.1"/>
    <property type="molecule type" value="Genomic_DNA"/>
</dbReference>
<evidence type="ECO:0000256" key="7">
    <source>
        <dbReference type="ARBA" id="ARBA00023004"/>
    </source>
</evidence>
<dbReference type="InterPro" id="IPR002403">
    <property type="entry name" value="Cyt_P450_E_grp-IV"/>
</dbReference>
<dbReference type="PANTHER" id="PTHR46206">
    <property type="entry name" value="CYTOCHROME P450"/>
    <property type="match status" value="1"/>
</dbReference>
<dbReference type="GO" id="GO:0004497">
    <property type="term" value="F:monooxygenase activity"/>
    <property type="evidence" value="ECO:0007669"/>
    <property type="project" value="UniProtKB-KW"/>
</dbReference>
<feature type="transmembrane region" description="Helical" evidence="11">
    <location>
        <begin position="19"/>
        <end position="35"/>
    </location>
</feature>
<comment type="caution">
    <text evidence="12">The sequence shown here is derived from an EMBL/GenBank/DDBJ whole genome shotgun (WGS) entry which is preliminary data.</text>
</comment>
<dbReference type="GO" id="GO:0020037">
    <property type="term" value="F:heme binding"/>
    <property type="evidence" value="ECO:0007669"/>
    <property type="project" value="InterPro"/>
</dbReference>
<dbReference type="CDD" id="cd11041">
    <property type="entry name" value="CYP503A1-like"/>
    <property type="match status" value="1"/>
</dbReference>
<comment type="subcellular location">
    <subcellularLocation>
        <location evidence="2">Membrane</location>
        <topology evidence="2">Single-pass membrane protein</topology>
    </subcellularLocation>
</comment>
<keyword evidence="6 10" id="KW-0560">Oxidoreductase</keyword>
<dbReference type="InterPro" id="IPR001128">
    <property type="entry name" value="Cyt_P450"/>
</dbReference>
<dbReference type="SUPFAM" id="SSF48264">
    <property type="entry name" value="Cytochrome P450"/>
    <property type="match status" value="1"/>
</dbReference>
<protein>
    <recommendedName>
        <fullName evidence="14">Cytochrome P450</fullName>
    </recommendedName>
</protein>
<keyword evidence="4 9" id="KW-0349">Heme</keyword>
<dbReference type="Gene3D" id="1.10.630.10">
    <property type="entry name" value="Cytochrome P450"/>
    <property type="match status" value="1"/>
</dbReference>
<evidence type="ECO:0000256" key="6">
    <source>
        <dbReference type="ARBA" id="ARBA00023002"/>
    </source>
</evidence>
<evidence type="ECO:0000256" key="3">
    <source>
        <dbReference type="ARBA" id="ARBA00010617"/>
    </source>
</evidence>
<evidence type="ECO:0008006" key="14">
    <source>
        <dbReference type="Google" id="ProtNLM"/>
    </source>
</evidence>
<keyword evidence="11" id="KW-0812">Transmembrane</keyword>
<gene>
    <name evidence="12" type="ORF">jhhlp_001809</name>
</gene>
<comment type="similarity">
    <text evidence="3 10">Belongs to the cytochrome P450 family.</text>
</comment>
<dbReference type="GO" id="GO:0005506">
    <property type="term" value="F:iron ion binding"/>
    <property type="evidence" value="ECO:0007669"/>
    <property type="project" value="InterPro"/>
</dbReference>
<keyword evidence="5 9" id="KW-0479">Metal-binding</keyword>
<dbReference type="GO" id="GO:0016020">
    <property type="term" value="C:membrane"/>
    <property type="evidence" value="ECO:0007669"/>
    <property type="project" value="UniProtKB-SubCell"/>
</dbReference>
<dbReference type="InterPro" id="IPR036396">
    <property type="entry name" value="Cyt_P450_sf"/>
</dbReference>
<dbReference type="STRING" id="41688.A0A2N3NGV5"/>
<dbReference type="GO" id="GO:0016705">
    <property type="term" value="F:oxidoreductase activity, acting on paired donors, with incorporation or reduction of molecular oxygen"/>
    <property type="evidence" value="ECO:0007669"/>
    <property type="project" value="InterPro"/>
</dbReference>
<keyword evidence="13" id="KW-1185">Reference proteome</keyword>
<sequence length="548" mass="62277">MATAIDLQLPWVVVGGKNITYYLAIGAVLLLAWLVKQRTSQFTVEAPFYKASRLKWTFSAETLVLDSYKKFRDRVYQIKATEGVQVLIPANLVGELKGLPEDVLSATEAVSEVHQAALSTIIRDTNISQALQSRYTKFSPGRNGEMLATLVRKRLSQNLARLVPQLKDELEYITATEFPECKGRKQSPQPTHTGYGSCRLTEKLPDWTPFKFQPFSLRAVARMSGRAFVGPSINRQEQWMDTSINFAVHVFVAVVKLQLFPEWLRPLGQYFVSEIRAISRDLATARKLLEPVIRERLRDLDMPGYEKPPDDLIQWLIEALPEADKTDIAAQTQLQLILSAASIHTTNNLLTDCMYDLAARPEVQDMLREEAYQVLEVEQGWARKDSMAKLKKMDSFMKEVQRLSGNITSFIRKVIQPIDLSDGTHLPAGTKLLAPQAGFSRDPRFFPDPETFDALRFYKLRQQSDEDANRWQFTSINDTNMNFGAGRHACPGRFFAGNEVKMALAYFLLNYDIKLKEGETRPKPMMVVMSKAPDPNVELLFRRRSVEG</sequence>
<keyword evidence="11" id="KW-1133">Transmembrane helix</keyword>
<evidence type="ECO:0000256" key="8">
    <source>
        <dbReference type="ARBA" id="ARBA00023033"/>
    </source>
</evidence>
<dbReference type="InterPro" id="IPR017972">
    <property type="entry name" value="Cyt_P450_CS"/>
</dbReference>
<dbReference type="AlphaFoldDB" id="A0A2N3NGV5"/>
<feature type="binding site" description="axial binding residue" evidence="9">
    <location>
        <position position="490"/>
    </location>
    <ligand>
        <name>heme</name>
        <dbReference type="ChEBI" id="CHEBI:30413"/>
    </ligand>
    <ligandPart>
        <name>Fe</name>
        <dbReference type="ChEBI" id="CHEBI:18248"/>
    </ligandPart>
</feature>
<dbReference type="Proteomes" id="UP000233524">
    <property type="component" value="Unassembled WGS sequence"/>
</dbReference>